<reference evidence="1 2" key="1">
    <citation type="submission" date="2024-01" db="EMBL/GenBank/DDBJ databases">
        <title>The genomes of 5 underutilized Papilionoideae crops provide insights into root nodulation and disease resistanc.</title>
        <authorList>
            <person name="Jiang F."/>
        </authorList>
    </citation>
    <scope>NUCLEOTIDE SEQUENCE [LARGE SCALE GENOMIC DNA]</scope>
    <source>
        <strain evidence="1">LVBAO_FW01</strain>
        <tissue evidence="1">Leaves</tissue>
    </source>
</reference>
<name>A0AAN9K0P2_CANGL</name>
<comment type="caution">
    <text evidence="1">The sequence shown here is derived from an EMBL/GenBank/DDBJ whole genome shotgun (WGS) entry which is preliminary data.</text>
</comment>
<gene>
    <name evidence="1" type="ORF">VNO77_39729</name>
</gene>
<evidence type="ECO:0000313" key="2">
    <source>
        <dbReference type="Proteomes" id="UP001367508"/>
    </source>
</evidence>
<evidence type="ECO:0000313" key="1">
    <source>
        <dbReference type="EMBL" id="KAK7307029.1"/>
    </source>
</evidence>
<dbReference type="AlphaFoldDB" id="A0AAN9K0P2"/>
<proteinExistence type="predicted"/>
<organism evidence="1 2">
    <name type="scientific">Canavalia gladiata</name>
    <name type="common">Sword bean</name>
    <name type="synonym">Dolichos gladiatus</name>
    <dbReference type="NCBI Taxonomy" id="3824"/>
    <lineage>
        <taxon>Eukaryota</taxon>
        <taxon>Viridiplantae</taxon>
        <taxon>Streptophyta</taxon>
        <taxon>Embryophyta</taxon>
        <taxon>Tracheophyta</taxon>
        <taxon>Spermatophyta</taxon>
        <taxon>Magnoliopsida</taxon>
        <taxon>eudicotyledons</taxon>
        <taxon>Gunneridae</taxon>
        <taxon>Pentapetalae</taxon>
        <taxon>rosids</taxon>
        <taxon>fabids</taxon>
        <taxon>Fabales</taxon>
        <taxon>Fabaceae</taxon>
        <taxon>Papilionoideae</taxon>
        <taxon>50 kb inversion clade</taxon>
        <taxon>NPAAA clade</taxon>
        <taxon>indigoferoid/millettioid clade</taxon>
        <taxon>Phaseoleae</taxon>
        <taxon>Canavalia</taxon>
    </lineage>
</organism>
<sequence length="66" mass="7416">MCQSRLLIGQIVYTVFGQKECSNGCGLEKKCLVVDHFNSNGGNNSVGKRSFLPNWIDHNVDFKVLR</sequence>
<keyword evidence="2" id="KW-1185">Reference proteome</keyword>
<dbReference type="Proteomes" id="UP001367508">
    <property type="component" value="Unassembled WGS sequence"/>
</dbReference>
<dbReference type="EMBL" id="JAYMYQ010000010">
    <property type="protein sequence ID" value="KAK7307029.1"/>
    <property type="molecule type" value="Genomic_DNA"/>
</dbReference>
<protein>
    <submittedName>
        <fullName evidence="1">Uncharacterized protein</fullName>
    </submittedName>
</protein>
<accession>A0AAN9K0P2</accession>